<proteinExistence type="predicted"/>
<evidence type="ECO:0000313" key="3">
    <source>
        <dbReference type="Proteomes" id="UP000604825"/>
    </source>
</evidence>
<accession>A0A811SFM3</accession>
<sequence>MDVMAVTGAGEEVRGSPLSDVVDRRLHRQALRTAWLGTLSPEARQPASRQGTAATTPALRPPYRDGRPELVNITAAAGISQSTQMATAGPQGEARGRQRRDGWVRMAECEMRMGSCGRGRRR</sequence>
<evidence type="ECO:0000256" key="1">
    <source>
        <dbReference type="SAM" id="MobiDB-lite"/>
    </source>
</evidence>
<organism evidence="2 3">
    <name type="scientific">Miscanthus lutarioriparius</name>
    <dbReference type="NCBI Taxonomy" id="422564"/>
    <lineage>
        <taxon>Eukaryota</taxon>
        <taxon>Viridiplantae</taxon>
        <taxon>Streptophyta</taxon>
        <taxon>Embryophyta</taxon>
        <taxon>Tracheophyta</taxon>
        <taxon>Spermatophyta</taxon>
        <taxon>Magnoliopsida</taxon>
        <taxon>Liliopsida</taxon>
        <taxon>Poales</taxon>
        <taxon>Poaceae</taxon>
        <taxon>PACMAD clade</taxon>
        <taxon>Panicoideae</taxon>
        <taxon>Andropogonodae</taxon>
        <taxon>Andropogoneae</taxon>
        <taxon>Saccharinae</taxon>
        <taxon>Miscanthus</taxon>
    </lineage>
</organism>
<evidence type="ECO:0000313" key="2">
    <source>
        <dbReference type="EMBL" id="CAD6339358.1"/>
    </source>
</evidence>
<name>A0A811SFM3_9POAL</name>
<gene>
    <name evidence="2" type="ORF">NCGR_LOCUS63456</name>
</gene>
<dbReference type="Proteomes" id="UP000604825">
    <property type="component" value="Unassembled WGS sequence"/>
</dbReference>
<reference evidence="2" key="1">
    <citation type="submission" date="2020-10" db="EMBL/GenBank/DDBJ databases">
        <authorList>
            <person name="Han B."/>
            <person name="Lu T."/>
            <person name="Zhao Q."/>
            <person name="Huang X."/>
            <person name="Zhao Y."/>
        </authorList>
    </citation>
    <scope>NUCLEOTIDE SEQUENCE</scope>
</reference>
<dbReference type="EMBL" id="CAJGYO010000019">
    <property type="protein sequence ID" value="CAD6339358.1"/>
    <property type="molecule type" value="Genomic_DNA"/>
</dbReference>
<dbReference type="AlphaFoldDB" id="A0A811SFM3"/>
<keyword evidence="3" id="KW-1185">Reference proteome</keyword>
<feature type="region of interest" description="Disordered" evidence="1">
    <location>
        <begin position="37"/>
        <end position="100"/>
    </location>
</feature>
<protein>
    <submittedName>
        <fullName evidence="2">Uncharacterized protein</fullName>
    </submittedName>
</protein>
<comment type="caution">
    <text evidence="2">The sequence shown here is derived from an EMBL/GenBank/DDBJ whole genome shotgun (WGS) entry which is preliminary data.</text>
</comment>